<feature type="compositionally biased region" description="Polar residues" evidence="11">
    <location>
        <begin position="936"/>
        <end position="958"/>
    </location>
</feature>
<evidence type="ECO:0000256" key="7">
    <source>
        <dbReference type="ARBA" id="ARBA00022833"/>
    </source>
</evidence>
<evidence type="ECO:0000313" key="13">
    <source>
        <dbReference type="Proteomes" id="UP000235371"/>
    </source>
</evidence>
<dbReference type="SUPFAM" id="SSF51556">
    <property type="entry name" value="Metallo-dependent hydrolases"/>
    <property type="match status" value="1"/>
</dbReference>
<dbReference type="GO" id="GO:0032264">
    <property type="term" value="P:IMP salvage"/>
    <property type="evidence" value="ECO:0007669"/>
    <property type="project" value="UniProtKB-UniPathway"/>
</dbReference>
<organism evidence="12 13">
    <name type="scientific">Hyaloscypha bicolor E</name>
    <dbReference type="NCBI Taxonomy" id="1095630"/>
    <lineage>
        <taxon>Eukaryota</taxon>
        <taxon>Fungi</taxon>
        <taxon>Dikarya</taxon>
        <taxon>Ascomycota</taxon>
        <taxon>Pezizomycotina</taxon>
        <taxon>Leotiomycetes</taxon>
        <taxon>Helotiales</taxon>
        <taxon>Hyaloscyphaceae</taxon>
        <taxon>Hyaloscypha</taxon>
        <taxon>Hyaloscypha bicolor</taxon>
    </lineage>
</organism>
<dbReference type="GO" id="GO:0005829">
    <property type="term" value="C:cytosol"/>
    <property type="evidence" value="ECO:0007669"/>
    <property type="project" value="TreeGrafter"/>
</dbReference>
<dbReference type="Gene3D" id="3.20.20.140">
    <property type="entry name" value="Metal-dependent hydrolases"/>
    <property type="match status" value="1"/>
</dbReference>
<reference evidence="12 13" key="1">
    <citation type="submission" date="2016-04" db="EMBL/GenBank/DDBJ databases">
        <title>A degradative enzymes factory behind the ericoid mycorrhizal symbiosis.</title>
        <authorList>
            <consortium name="DOE Joint Genome Institute"/>
            <person name="Martino E."/>
            <person name="Morin E."/>
            <person name="Grelet G."/>
            <person name="Kuo A."/>
            <person name="Kohler A."/>
            <person name="Daghino S."/>
            <person name="Barry K."/>
            <person name="Choi C."/>
            <person name="Cichocki N."/>
            <person name="Clum A."/>
            <person name="Copeland A."/>
            <person name="Hainaut M."/>
            <person name="Haridas S."/>
            <person name="Labutti K."/>
            <person name="Lindquist E."/>
            <person name="Lipzen A."/>
            <person name="Khouja H.-R."/>
            <person name="Murat C."/>
            <person name="Ohm R."/>
            <person name="Olson A."/>
            <person name="Spatafora J."/>
            <person name="Veneault-Fourrey C."/>
            <person name="Henrissat B."/>
            <person name="Grigoriev I."/>
            <person name="Martin F."/>
            <person name="Perotto S."/>
        </authorList>
    </citation>
    <scope>NUCLEOTIDE SEQUENCE [LARGE SCALE GENOMIC DNA]</scope>
    <source>
        <strain evidence="12 13">E</strain>
    </source>
</reference>
<dbReference type="GO" id="GO:0003876">
    <property type="term" value="F:AMP deaminase activity"/>
    <property type="evidence" value="ECO:0007669"/>
    <property type="project" value="UniProtKB-EC"/>
</dbReference>
<dbReference type="GeneID" id="36583422"/>
<dbReference type="UniPathway" id="UPA00591">
    <property type="reaction ID" value="UER00663"/>
</dbReference>
<evidence type="ECO:0000256" key="8">
    <source>
        <dbReference type="ARBA" id="ARBA00023080"/>
    </source>
</evidence>
<dbReference type="PANTHER" id="PTHR11359:SF0">
    <property type="entry name" value="AMP DEAMINASE"/>
    <property type="match status" value="1"/>
</dbReference>
<feature type="compositionally biased region" description="Acidic residues" evidence="11">
    <location>
        <begin position="1044"/>
        <end position="1060"/>
    </location>
</feature>
<dbReference type="Pfam" id="PF19326">
    <property type="entry name" value="AMP_deaminase"/>
    <property type="match status" value="1"/>
</dbReference>
<evidence type="ECO:0000256" key="6">
    <source>
        <dbReference type="ARBA" id="ARBA00022801"/>
    </source>
</evidence>
<dbReference type="InterPro" id="IPR006650">
    <property type="entry name" value="A/AMP_deam_AS"/>
</dbReference>
<evidence type="ECO:0000256" key="10">
    <source>
        <dbReference type="ARBA" id="ARBA00078830"/>
    </source>
</evidence>
<dbReference type="PROSITE" id="PS00485">
    <property type="entry name" value="A_DEAMINASE"/>
    <property type="match status" value="1"/>
</dbReference>
<dbReference type="InterPro" id="IPR032466">
    <property type="entry name" value="Metal_Hydrolase"/>
</dbReference>
<protein>
    <recommendedName>
        <fullName evidence="9">AMP deaminase</fullName>
        <ecNumber evidence="4">3.5.4.6</ecNumber>
    </recommendedName>
    <alternativeName>
        <fullName evidence="10">Myoadenylate deaminase</fullName>
    </alternativeName>
</protein>
<dbReference type="Gene3D" id="4.10.800.20">
    <property type="match status" value="1"/>
</dbReference>
<evidence type="ECO:0000313" key="12">
    <source>
        <dbReference type="EMBL" id="PMD56523.1"/>
    </source>
</evidence>
<evidence type="ECO:0000256" key="9">
    <source>
        <dbReference type="ARBA" id="ARBA00072037"/>
    </source>
</evidence>
<feature type="compositionally biased region" description="Polar residues" evidence="11">
    <location>
        <begin position="267"/>
        <end position="281"/>
    </location>
</feature>
<evidence type="ECO:0000256" key="11">
    <source>
        <dbReference type="SAM" id="MobiDB-lite"/>
    </source>
</evidence>
<evidence type="ECO:0000256" key="2">
    <source>
        <dbReference type="ARBA" id="ARBA00004955"/>
    </source>
</evidence>
<dbReference type="InterPro" id="IPR006329">
    <property type="entry name" value="AMPD"/>
</dbReference>
<dbReference type="STRING" id="1095630.A0A2J6T0R4"/>
<feature type="compositionally biased region" description="Polar residues" evidence="11">
    <location>
        <begin position="43"/>
        <end position="58"/>
    </location>
</feature>
<proteinExistence type="inferred from homology"/>
<keyword evidence="13" id="KW-1185">Reference proteome</keyword>
<dbReference type="InParanoid" id="A0A2J6T0R4"/>
<feature type="region of interest" description="Disordered" evidence="11">
    <location>
        <begin position="217"/>
        <end position="312"/>
    </location>
</feature>
<dbReference type="PANTHER" id="PTHR11359">
    <property type="entry name" value="AMP DEAMINASE"/>
    <property type="match status" value="1"/>
</dbReference>
<feature type="region of interest" description="Disordered" evidence="11">
    <location>
        <begin position="104"/>
        <end position="132"/>
    </location>
</feature>
<dbReference type="EC" id="3.5.4.6" evidence="4"/>
<feature type="compositionally biased region" description="Polar residues" evidence="11">
    <location>
        <begin position="117"/>
        <end position="127"/>
    </location>
</feature>
<keyword evidence="8" id="KW-0546">Nucleotide metabolism</keyword>
<comment type="similarity">
    <text evidence="3">Belongs to the metallo-dependent hydrolases superfamily. Adenosine and AMP deaminases family.</text>
</comment>
<feature type="region of interest" description="Disordered" evidence="11">
    <location>
        <begin position="145"/>
        <end position="168"/>
    </location>
</feature>
<dbReference type="NCBIfam" id="TIGR01429">
    <property type="entry name" value="AMP_deaminase"/>
    <property type="match status" value="1"/>
</dbReference>
<keyword evidence="7" id="KW-0862">Zinc</keyword>
<feature type="region of interest" description="Disordered" evidence="11">
    <location>
        <begin position="915"/>
        <end position="962"/>
    </location>
</feature>
<dbReference type="CDD" id="cd01319">
    <property type="entry name" value="AMPD"/>
    <property type="match status" value="1"/>
</dbReference>
<evidence type="ECO:0000256" key="5">
    <source>
        <dbReference type="ARBA" id="ARBA00022723"/>
    </source>
</evidence>
<comment type="pathway">
    <text evidence="2">Purine metabolism; IMP biosynthesis via salvage pathway; IMP from AMP: step 1/1.</text>
</comment>
<feature type="compositionally biased region" description="Basic and acidic residues" evidence="11">
    <location>
        <begin position="145"/>
        <end position="166"/>
    </location>
</feature>
<evidence type="ECO:0000256" key="4">
    <source>
        <dbReference type="ARBA" id="ARBA00012775"/>
    </source>
</evidence>
<feature type="region of interest" description="Disordered" evidence="11">
    <location>
        <begin position="43"/>
        <end position="64"/>
    </location>
</feature>
<evidence type="ECO:0000256" key="3">
    <source>
        <dbReference type="ARBA" id="ARBA00006676"/>
    </source>
</evidence>
<gene>
    <name evidence="12" type="ORF">K444DRAFT_536020</name>
</gene>
<dbReference type="FunFam" id="3.20.20.140:FF:000214">
    <property type="entry name" value="AMP deaminase Amd1, putative (AFU_orthologue AFUA_8G02860)"/>
    <property type="match status" value="1"/>
</dbReference>
<dbReference type="OrthoDB" id="1723809at2759"/>
<dbReference type="FunFam" id="4.10.800.20:FF:000001">
    <property type="entry name" value="AMP deaminase"/>
    <property type="match status" value="1"/>
</dbReference>
<dbReference type="FunFam" id="3.20.20.140:FF:000300">
    <property type="entry name" value="Uncharacterized protein"/>
    <property type="match status" value="1"/>
</dbReference>
<dbReference type="FunCoup" id="A0A2J6T0R4">
    <property type="interactions" value="561"/>
</dbReference>
<dbReference type="AlphaFoldDB" id="A0A2J6T0R4"/>
<dbReference type="EMBL" id="KZ613848">
    <property type="protein sequence ID" value="PMD56523.1"/>
    <property type="molecule type" value="Genomic_DNA"/>
</dbReference>
<keyword evidence="6" id="KW-0378">Hydrolase</keyword>
<keyword evidence="5" id="KW-0479">Metal-binding</keyword>
<dbReference type="GO" id="GO:0046033">
    <property type="term" value="P:AMP metabolic process"/>
    <property type="evidence" value="ECO:0007669"/>
    <property type="project" value="TreeGrafter"/>
</dbReference>
<dbReference type="Proteomes" id="UP000235371">
    <property type="component" value="Unassembled WGS sequence"/>
</dbReference>
<dbReference type="RefSeq" id="XP_024733427.1">
    <property type="nucleotide sequence ID" value="XM_024875342.1"/>
</dbReference>
<dbReference type="GO" id="GO:0046872">
    <property type="term" value="F:metal ion binding"/>
    <property type="evidence" value="ECO:0007669"/>
    <property type="project" value="UniProtKB-KW"/>
</dbReference>
<comment type="cofactor">
    <cofactor evidence="1">
        <name>Zn(2+)</name>
        <dbReference type="ChEBI" id="CHEBI:29105"/>
    </cofactor>
</comment>
<accession>A0A2J6T0R4</accession>
<sequence length="1060" mass="119047">MQDGMLPRDIQRKTAYYDYAAEKQLSQADAKLFYQRSQLEAQKTGGSNWGNSQSSPQGSPVLVPRSFSNVFDAEQAEMRRSGSVKSMLSGHSMAQSSGNYKASFPIGLADPSKHPESNTVQEPSFSTRPGGLPRIASLLRADREARDHKTHPEIPHEPKPLLETEGLHGAGAGVGLGNGAGGFVDNDANITSELSTIYTNIQKILDIRHKYMRLSLQQDGDNPKDDPNWNIYPPPPEPAWYEERDRRNGDQGNSLASSMVLPERPQTRGNDQVRTSSSTTALHPLQEPQAPKPPRKKRKPGQEIGEDFDIEDVLPVPGPSDMAFRLDGNSVYQVYENSEAEGVDTPIINIPTIREFYMDLESVLNISSDGPSKSFAFRRLQYLEGKFNLYVLLNEYQEMADSKRVPHRDFYNVRKVDTHVHHSACMNQKHLLRFIKSKMKKCPDEVVMFRDGKHLTLEEVFQSINLTAYDLSIDTLDMHAHTDSFHRFDKFNLKYNPIGESRLRTIFLKTDNFINGRYLAEITKEVISDLESSKYQMAEWRISIYGRAIDEWDKLAAWVVDNKLFSHNIRWLIQVPRLFDVYKSTGLMENFEEVIVNLFQPLFEVTKDPTSHPKLHIFLQRVIGFDSVDDESKPERRLYRKFPVPKMWDSKQNPPYSYWIYYLFSNMASLNVWRKLRGFNTFVLRPHCGEAGDTDHLAAAVVCCHSISHGLLLRKVPLLQYIFYLEQIGVAMSPLSNNALFLAYERNPFLSYFKRGLNVSLSTDDPLQFAFTKEPLIEEYSVAAQIYKLSAVDMCELAKNSVVQSGFEFAIKQRWLGPDFHLPGVRGNTMAKSNVPNIREGFRHETLLQEFSMIDKYTTLATPTTATSATAEQDLYPLQPAQHSVPSTIASRKSMVSNTIGGAESLPSYQQFPAQAARIPATHSQTKLDSHPQQPPQESGSPLQPTASRDNTKNSSIVASPKLAGLARETTWPVEGYGDLHLSGSEPRIFPGVVSRTQRRDSKAGQVRQGSQSETDGDGSVGKGSVGKTRAKGNTGLDGSVDEKVEESDGDMEEAGGVED</sequence>
<feature type="region of interest" description="Disordered" evidence="11">
    <location>
        <begin position="978"/>
        <end position="1060"/>
    </location>
</feature>
<evidence type="ECO:0000256" key="1">
    <source>
        <dbReference type="ARBA" id="ARBA00001947"/>
    </source>
</evidence>
<name>A0A2J6T0R4_9HELO</name>